<sequence>MHIEVHIVGDATETGPPVRTTAQLAAAVFQKVAELVLFTITLASLDITLASMTPHKAAVYDCASLLKTPPRTSVSPLSSIVWPEGRGARVDAWLSGVLFCVGTEVYSLLAKIVVVRGRDLGEATQRAAWIGRRESIPGGDLGIAGNAAWRDIPSRLIPAWIQRHLRREEAYPDTRLHRVQRLSHTSLRHASKHVLARVALKQGQSPASVSAGAFDLADPNDGTQVAAPLKGKIVELHLAV</sequence>
<dbReference type="EMBL" id="KV417526">
    <property type="protein sequence ID" value="KZP24393.1"/>
    <property type="molecule type" value="Genomic_DNA"/>
</dbReference>
<dbReference type="STRING" id="436010.A0A166MWI6"/>
<dbReference type="AlphaFoldDB" id="A0A166MWI6"/>
<proteinExistence type="predicted"/>
<name>A0A166MWI6_9AGAM</name>
<protein>
    <submittedName>
        <fullName evidence="1">Uncharacterized protein</fullName>
    </submittedName>
</protein>
<gene>
    <name evidence="1" type="ORF">FIBSPDRAFT_951163</name>
</gene>
<keyword evidence="2" id="KW-1185">Reference proteome</keyword>
<reference evidence="1 2" key="1">
    <citation type="journal article" date="2016" name="Mol. Biol. Evol.">
        <title>Comparative Genomics of Early-Diverging Mushroom-Forming Fungi Provides Insights into the Origins of Lignocellulose Decay Capabilities.</title>
        <authorList>
            <person name="Nagy L.G."/>
            <person name="Riley R."/>
            <person name="Tritt A."/>
            <person name="Adam C."/>
            <person name="Daum C."/>
            <person name="Floudas D."/>
            <person name="Sun H."/>
            <person name="Yadav J.S."/>
            <person name="Pangilinan J."/>
            <person name="Larsson K.H."/>
            <person name="Matsuura K."/>
            <person name="Barry K."/>
            <person name="Labutti K."/>
            <person name="Kuo R."/>
            <person name="Ohm R.A."/>
            <person name="Bhattacharya S.S."/>
            <person name="Shirouzu T."/>
            <person name="Yoshinaga Y."/>
            <person name="Martin F.M."/>
            <person name="Grigoriev I.V."/>
            <person name="Hibbett D.S."/>
        </authorList>
    </citation>
    <scope>NUCLEOTIDE SEQUENCE [LARGE SCALE GENOMIC DNA]</scope>
    <source>
        <strain evidence="1 2">CBS 109695</strain>
    </source>
</reference>
<accession>A0A166MWI6</accession>
<evidence type="ECO:0000313" key="1">
    <source>
        <dbReference type="EMBL" id="KZP24393.1"/>
    </source>
</evidence>
<evidence type="ECO:0000313" key="2">
    <source>
        <dbReference type="Proteomes" id="UP000076532"/>
    </source>
</evidence>
<organism evidence="1 2">
    <name type="scientific">Athelia psychrophila</name>
    <dbReference type="NCBI Taxonomy" id="1759441"/>
    <lineage>
        <taxon>Eukaryota</taxon>
        <taxon>Fungi</taxon>
        <taxon>Dikarya</taxon>
        <taxon>Basidiomycota</taxon>
        <taxon>Agaricomycotina</taxon>
        <taxon>Agaricomycetes</taxon>
        <taxon>Agaricomycetidae</taxon>
        <taxon>Atheliales</taxon>
        <taxon>Atheliaceae</taxon>
        <taxon>Athelia</taxon>
    </lineage>
</organism>
<dbReference type="Proteomes" id="UP000076532">
    <property type="component" value="Unassembled WGS sequence"/>
</dbReference>